<gene>
    <name evidence="11" type="primary">rtcB</name>
    <name evidence="12" type="ORF">JIN85_12175</name>
</gene>
<feature type="binding site" evidence="10">
    <location>
        <position position="88"/>
    </location>
    <ligand>
        <name>Mn(2+)</name>
        <dbReference type="ChEBI" id="CHEBI:29035"/>
        <label>1</label>
    </ligand>
</feature>
<dbReference type="AlphaFoldDB" id="A0A934VV42"/>
<evidence type="ECO:0000256" key="8">
    <source>
        <dbReference type="PIRSR" id="PIRSR601233-1"/>
    </source>
</evidence>
<evidence type="ECO:0000256" key="9">
    <source>
        <dbReference type="PIRSR" id="PIRSR601233-2"/>
    </source>
</evidence>
<organism evidence="12 13">
    <name type="scientific">Luteolibacter pohnpeiensis</name>
    <dbReference type="NCBI Taxonomy" id="454153"/>
    <lineage>
        <taxon>Bacteria</taxon>
        <taxon>Pseudomonadati</taxon>
        <taxon>Verrucomicrobiota</taxon>
        <taxon>Verrucomicrobiia</taxon>
        <taxon>Verrucomicrobiales</taxon>
        <taxon>Verrucomicrobiaceae</taxon>
        <taxon>Luteolibacter</taxon>
    </lineage>
</organism>
<keyword evidence="13" id="KW-1185">Reference proteome</keyword>
<evidence type="ECO:0000313" key="13">
    <source>
        <dbReference type="Proteomes" id="UP000603141"/>
    </source>
</evidence>
<accession>A0A934VV42</accession>
<dbReference type="FunFam" id="3.90.1860.10:FF:000008">
    <property type="entry name" value="RNA-splicing ligase RtcB"/>
    <property type="match status" value="1"/>
</dbReference>
<dbReference type="EC" id="6.5.1.-" evidence="11"/>
<dbReference type="RefSeq" id="WP_200271044.1">
    <property type="nucleotide sequence ID" value="NZ_JAENIJ010000018.1"/>
</dbReference>
<keyword evidence="4" id="KW-0692">RNA repair</keyword>
<feature type="binding site" evidence="9">
    <location>
        <begin position="215"/>
        <end position="219"/>
    </location>
    <ligand>
        <name>GMP</name>
        <dbReference type="ChEBI" id="CHEBI:58115"/>
    </ligand>
</feature>
<evidence type="ECO:0000256" key="7">
    <source>
        <dbReference type="ARBA" id="ARBA00047746"/>
    </source>
</evidence>
<dbReference type="EMBL" id="JAENIJ010000018">
    <property type="protein sequence ID" value="MBK1883177.1"/>
    <property type="molecule type" value="Genomic_DNA"/>
</dbReference>
<feature type="binding site" evidence="9">
    <location>
        <position position="395"/>
    </location>
    <ligand>
        <name>GMP</name>
        <dbReference type="ChEBI" id="CHEBI:58115"/>
    </ligand>
</feature>
<comment type="similarity">
    <text evidence="11">Belongs to the RtcB family.</text>
</comment>
<sequence length="494" mass="53249">MNSITKTDEAIGFIPLPDSSGKPITVIGTDAIRDSFDETCLQQAINSRMAPGVTDVVLNPDAHAGYGAPIGCVMVSPTHIYPGPVGVDIKCSMSLLQMDIPEDVIVDKRTRRALIDAIVSRTPTGAGRGQRTVKNGRHIDRETGVLAVTEGASERVCEALGIPPRWASRCEDSTHRGHDGTHDALGARLELILAENRVRHFMDKINQLGSYGGGNHFGECEITRVVDRPSMRKTADVFGLKDGHVSFLSHCGSRGLGNVLAQAQFRDLERKFRAWATPFPAGDKQLVYAPLGTPEANAYIDDMSIGANFATVNHMLINALVLEAFQEILPGATGELVYFISHNIAREEIVDGKKAWVHRKGATRAIPGGHFALAGTPFAETGHPILLPGNPRDGSVVMVAQGGAEQTAWSVNHGAGRAMGRRHAGRTLDQKKIDAEFDASDILTNCRKYPIDEAPDAYKNFPEVLRSVEAAGLAQSVAKLQARFVIKDESAADD</sequence>
<dbReference type="GO" id="GO:0003972">
    <property type="term" value="F:RNA ligase (ATP) activity"/>
    <property type="evidence" value="ECO:0007669"/>
    <property type="project" value="TreeGrafter"/>
</dbReference>
<evidence type="ECO:0000256" key="5">
    <source>
        <dbReference type="ARBA" id="ARBA00023134"/>
    </source>
</evidence>
<dbReference type="InterPro" id="IPR036025">
    <property type="entry name" value="RtcB-like_sf"/>
</dbReference>
<comment type="subunit">
    <text evidence="11">Monomer.</text>
</comment>
<dbReference type="GO" id="GO:0170057">
    <property type="term" value="F:RNA ligase (GTP) activity"/>
    <property type="evidence" value="ECO:0007669"/>
    <property type="project" value="UniProtKB-EC"/>
</dbReference>
<feature type="binding site" evidence="10">
    <location>
        <position position="342"/>
    </location>
    <ligand>
        <name>Mn(2+)</name>
        <dbReference type="ChEBI" id="CHEBI:29035"/>
        <label>2</label>
    </ligand>
</feature>
<name>A0A934VV42_9BACT</name>
<evidence type="ECO:0000256" key="11">
    <source>
        <dbReference type="RuleBase" id="RU371113"/>
    </source>
</evidence>
<dbReference type="GO" id="GO:0046872">
    <property type="term" value="F:metal ion binding"/>
    <property type="evidence" value="ECO:0007669"/>
    <property type="project" value="UniProtKB-UniRule"/>
</dbReference>
<dbReference type="Proteomes" id="UP000603141">
    <property type="component" value="Unassembled WGS sequence"/>
</dbReference>
<dbReference type="Gene3D" id="3.90.1860.10">
    <property type="entry name" value="tRNA-splicing ligase RtcB"/>
    <property type="match status" value="1"/>
</dbReference>
<feature type="binding site" evidence="9">
    <location>
        <position position="487"/>
    </location>
    <ligand>
        <name>GMP</name>
        <dbReference type="ChEBI" id="CHEBI:58115"/>
    </ligand>
</feature>
<dbReference type="PANTHER" id="PTHR11118:SF1">
    <property type="entry name" value="RNA-SPLICING LIGASE RTCB HOMOLOG"/>
    <property type="match status" value="1"/>
</dbReference>
<proteinExistence type="inferred from homology"/>
<keyword evidence="3 9" id="KW-0547">Nucleotide-binding</keyword>
<evidence type="ECO:0000256" key="4">
    <source>
        <dbReference type="ARBA" id="ARBA00022800"/>
    </source>
</evidence>
<dbReference type="SUPFAM" id="SSF103365">
    <property type="entry name" value="Hypothetical protein PH1602"/>
    <property type="match status" value="1"/>
</dbReference>
<evidence type="ECO:0000256" key="6">
    <source>
        <dbReference type="ARBA" id="ARBA00023211"/>
    </source>
</evidence>
<protein>
    <recommendedName>
        <fullName evidence="11">tRNA-splicing ligase RtcB</fullName>
        <ecNumber evidence="11">6.5.1.-</ecNumber>
    </recommendedName>
</protein>
<dbReference type="PANTHER" id="PTHR11118">
    <property type="entry name" value="RNA-SPLICING LIGASE RTCB HOMOLOG"/>
    <property type="match status" value="1"/>
</dbReference>
<feature type="binding site" evidence="9">
    <location>
        <begin position="413"/>
        <end position="416"/>
    </location>
    <ligand>
        <name>GMP</name>
        <dbReference type="ChEBI" id="CHEBI:58115"/>
    </ligand>
</feature>
<evidence type="ECO:0000256" key="3">
    <source>
        <dbReference type="ARBA" id="ARBA00022741"/>
    </source>
</evidence>
<reference evidence="12" key="1">
    <citation type="submission" date="2021-01" db="EMBL/GenBank/DDBJ databases">
        <title>Modified the classification status of verrucomicrobia.</title>
        <authorList>
            <person name="Feng X."/>
        </authorList>
    </citation>
    <scope>NUCLEOTIDE SEQUENCE</scope>
    <source>
        <strain evidence="12">KCTC 22041</strain>
    </source>
</reference>
<feature type="binding site" evidence="9">
    <location>
        <begin position="342"/>
        <end position="343"/>
    </location>
    <ligand>
        <name>GMP</name>
        <dbReference type="ChEBI" id="CHEBI:58115"/>
    </ligand>
</feature>
<comment type="catalytic activity">
    <reaction evidence="7">
        <text>a 3'-end 3'-phospho-ribonucleotide-RNA + a 5'-end dephospho-ribonucleoside-RNA + GTP = a ribonucleotidyl-ribonucleotide-RNA + GMP + diphosphate</text>
        <dbReference type="Rhea" id="RHEA:68076"/>
        <dbReference type="Rhea" id="RHEA-COMP:10463"/>
        <dbReference type="Rhea" id="RHEA-COMP:13936"/>
        <dbReference type="Rhea" id="RHEA-COMP:17355"/>
        <dbReference type="ChEBI" id="CHEBI:33019"/>
        <dbReference type="ChEBI" id="CHEBI:37565"/>
        <dbReference type="ChEBI" id="CHEBI:58115"/>
        <dbReference type="ChEBI" id="CHEBI:83062"/>
        <dbReference type="ChEBI" id="CHEBI:138284"/>
        <dbReference type="ChEBI" id="CHEBI:173118"/>
        <dbReference type="EC" id="6.5.1.8"/>
    </reaction>
</comment>
<comment type="cofactor">
    <cofactor evidence="10 11">
        <name>Mn(2+)</name>
        <dbReference type="ChEBI" id="CHEBI:29035"/>
    </cofactor>
    <text evidence="10 11">Binds 2 manganese ions per subunit.</text>
</comment>
<evidence type="ECO:0000313" key="12">
    <source>
        <dbReference type="EMBL" id="MBK1883177.1"/>
    </source>
</evidence>
<dbReference type="GO" id="GO:0005525">
    <property type="term" value="F:GTP binding"/>
    <property type="evidence" value="ECO:0007669"/>
    <property type="project" value="UniProtKB-KW"/>
</dbReference>
<dbReference type="Pfam" id="PF01139">
    <property type="entry name" value="RtcB"/>
    <property type="match status" value="1"/>
</dbReference>
<dbReference type="InterPro" id="IPR001233">
    <property type="entry name" value="RtcB"/>
</dbReference>
<keyword evidence="5 9" id="KW-0342">GTP-binding</keyword>
<keyword evidence="1 11" id="KW-0436">Ligase</keyword>
<feature type="binding site" evidence="10">
    <location>
        <position position="250"/>
    </location>
    <ligand>
        <name>Mn(2+)</name>
        <dbReference type="ChEBI" id="CHEBI:29035"/>
        <label>2</label>
    </ligand>
</feature>
<keyword evidence="6 10" id="KW-0464">Manganese</keyword>
<dbReference type="GO" id="GO:0006396">
    <property type="term" value="P:RNA processing"/>
    <property type="evidence" value="ECO:0007669"/>
    <property type="project" value="InterPro"/>
</dbReference>
<evidence type="ECO:0000256" key="10">
    <source>
        <dbReference type="PIRSR" id="PIRSR601233-3"/>
    </source>
</evidence>
<keyword evidence="2 10" id="KW-0479">Metal-binding</keyword>
<evidence type="ECO:0000256" key="2">
    <source>
        <dbReference type="ARBA" id="ARBA00022723"/>
    </source>
</evidence>
<feature type="active site" description="GMP-histidine intermediate" evidence="8">
    <location>
        <position position="413"/>
    </location>
</feature>
<evidence type="ECO:0000256" key="1">
    <source>
        <dbReference type="ARBA" id="ARBA00022598"/>
    </source>
</evidence>
<comment type="caution">
    <text evidence="12">The sequence shown here is derived from an EMBL/GenBank/DDBJ whole genome shotgun (WGS) entry which is preliminary data.</text>
</comment>
<feature type="binding site" evidence="10">
    <location>
        <position position="216"/>
    </location>
    <ligand>
        <name>Mn(2+)</name>
        <dbReference type="ChEBI" id="CHEBI:29035"/>
        <label>1</label>
    </ligand>
</feature>
<dbReference type="GO" id="GO:0042245">
    <property type="term" value="P:RNA repair"/>
    <property type="evidence" value="ECO:0007669"/>
    <property type="project" value="UniProtKB-KW"/>
</dbReference>